<feature type="signal peptide" evidence="3">
    <location>
        <begin position="1"/>
        <end position="24"/>
    </location>
</feature>
<name>A0A921DSG4_9BACT</name>
<dbReference type="Gene3D" id="2.50.20.10">
    <property type="entry name" value="Lipoprotein localisation LolA/LolB/LppX"/>
    <property type="match status" value="1"/>
</dbReference>
<dbReference type="PANTHER" id="PTHR35869">
    <property type="entry name" value="OUTER-MEMBRANE LIPOPROTEIN CARRIER PROTEIN"/>
    <property type="match status" value="1"/>
</dbReference>
<organism evidence="4 5">
    <name type="scientific">Mailhella massiliensis</name>
    <dbReference type="NCBI Taxonomy" id="1903261"/>
    <lineage>
        <taxon>Bacteria</taxon>
        <taxon>Pseudomonadati</taxon>
        <taxon>Thermodesulfobacteriota</taxon>
        <taxon>Desulfovibrionia</taxon>
        <taxon>Desulfovibrionales</taxon>
        <taxon>Desulfovibrionaceae</taxon>
        <taxon>Mailhella</taxon>
    </lineage>
</organism>
<dbReference type="SUPFAM" id="SSF89392">
    <property type="entry name" value="Prokaryotic lipoproteins and lipoprotein localization factors"/>
    <property type="match status" value="1"/>
</dbReference>
<evidence type="ECO:0000313" key="5">
    <source>
        <dbReference type="Proteomes" id="UP000698963"/>
    </source>
</evidence>
<evidence type="ECO:0000313" key="4">
    <source>
        <dbReference type="EMBL" id="HJD98121.1"/>
    </source>
</evidence>
<evidence type="ECO:0000256" key="1">
    <source>
        <dbReference type="ARBA" id="ARBA00022729"/>
    </source>
</evidence>
<dbReference type="AlphaFoldDB" id="A0A921DSG4"/>
<dbReference type="Pfam" id="PF03548">
    <property type="entry name" value="LolA"/>
    <property type="match status" value="1"/>
</dbReference>
<evidence type="ECO:0000256" key="2">
    <source>
        <dbReference type="SAM" id="MobiDB-lite"/>
    </source>
</evidence>
<sequence length="230" mass="26278">MSKALRLLFCALFTLCLFAANASAADISATVEKMQAAYAAMQSFRAEFSQQLLQRESGVVEKRDGVLLFQKPLRVRWETAAPHPELLMVTDREIWNYLPDEELAYRYPREMAEDSRSLIQVITGQSALSRDFDVESAKDEEEGKLIHLLLYPKNPTTELTEAQLWLDPETSLIRRAMVMDFYGNTNTIELRNLKKDASVSDKDFRFTPPKGTEVEDHVEAPHPVERPLLN</sequence>
<reference evidence="4" key="1">
    <citation type="journal article" date="2021" name="PeerJ">
        <title>Extensive microbial diversity within the chicken gut microbiome revealed by metagenomics and culture.</title>
        <authorList>
            <person name="Gilroy R."/>
            <person name="Ravi A."/>
            <person name="Getino M."/>
            <person name="Pursley I."/>
            <person name="Horton D.L."/>
            <person name="Alikhan N.F."/>
            <person name="Baker D."/>
            <person name="Gharbi K."/>
            <person name="Hall N."/>
            <person name="Watson M."/>
            <person name="Adriaenssens E.M."/>
            <person name="Foster-Nyarko E."/>
            <person name="Jarju S."/>
            <person name="Secka A."/>
            <person name="Antonio M."/>
            <person name="Oren A."/>
            <person name="Chaudhuri R.R."/>
            <person name="La Ragione R."/>
            <person name="Hildebrand F."/>
            <person name="Pallen M.J."/>
        </authorList>
    </citation>
    <scope>NUCLEOTIDE SEQUENCE</scope>
    <source>
        <strain evidence="4">ChiGjej2B2-19336</strain>
    </source>
</reference>
<dbReference type="EMBL" id="DYZA01000223">
    <property type="protein sequence ID" value="HJD98121.1"/>
    <property type="molecule type" value="Genomic_DNA"/>
</dbReference>
<dbReference type="InterPro" id="IPR004564">
    <property type="entry name" value="OM_lipoprot_carrier_LolA-like"/>
</dbReference>
<reference evidence="4" key="2">
    <citation type="submission" date="2021-09" db="EMBL/GenBank/DDBJ databases">
        <authorList>
            <person name="Gilroy R."/>
        </authorList>
    </citation>
    <scope>NUCLEOTIDE SEQUENCE</scope>
    <source>
        <strain evidence="4">ChiGjej2B2-19336</strain>
    </source>
</reference>
<gene>
    <name evidence="4" type="ORF">K8W16_10815</name>
</gene>
<feature type="region of interest" description="Disordered" evidence="2">
    <location>
        <begin position="201"/>
        <end position="230"/>
    </location>
</feature>
<accession>A0A921DSG4</accession>
<dbReference type="PANTHER" id="PTHR35869:SF1">
    <property type="entry name" value="OUTER-MEMBRANE LIPOPROTEIN CARRIER PROTEIN"/>
    <property type="match status" value="1"/>
</dbReference>
<dbReference type="CDD" id="cd16325">
    <property type="entry name" value="LolA"/>
    <property type="match status" value="1"/>
</dbReference>
<dbReference type="RefSeq" id="WP_304123591.1">
    <property type="nucleotide sequence ID" value="NZ_DYZA01000223.1"/>
</dbReference>
<proteinExistence type="predicted"/>
<protein>
    <submittedName>
        <fullName evidence="4">Outer membrane lipoprotein carrier protein LolA</fullName>
    </submittedName>
</protein>
<keyword evidence="1 3" id="KW-0732">Signal</keyword>
<feature type="chain" id="PRO_5037525283" evidence="3">
    <location>
        <begin position="25"/>
        <end position="230"/>
    </location>
</feature>
<keyword evidence="4" id="KW-0449">Lipoprotein</keyword>
<dbReference type="InterPro" id="IPR029046">
    <property type="entry name" value="LolA/LolB/LppX"/>
</dbReference>
<evidence type="ECO:0000256" key="3">
    <source>
        <dbReference type="SAM" id="SignalP"/>
    </source>
</evidence>
<comment type="caution">
    <text evidence="4">The sequence shown here is derived from an EMBL/GenBank/DDBJ whole genome shotgun (WGS) entry which is preliminary data.</text>
</comment>
<feature type="compositionally biased region" description="Basic and acidic residues" evidence="2">
    <location>
        <begin position="212"/>
        <end position="230"/>
    </location>
</feature>
<dbReference type="Proteomes" id="UP000698963">
    <property type="component" value="Unassembled WGS sequence"/>
</dbReference>